<dbReference type="VEuPathDB" id="VectorBase:MDOMA2_011250"/>
<dbReference type="SMART" id="SM00043">
    <property type="entry name" value="CY"/>
    <property type="match status" value="1"/>
</dbReference>
<evidence type="ECO:0000313" key="2">
    <source>
        <dbReference type="EnsemblMetazoa" id="MDOA000399-PB"/>
    </source>
</evidence>
<keyword evidence="3" id="KW-1185">Reference proteome</keyword>
<accession>A0A1I8M1W5</accession>
<dbReference type="AlphaFoldDB" id="A0A1I8M1W5"/>
<dbReference type="VEuPathDB" id="VectorBase:MDOA000399"/>
<dbReference type="SUPFAM" id="SSF54403">
    <property type="entry name" value="Cystatin/monellin"/>
    <property type="match status" value="1"/>
</dbReference>
<dbReference type="InterPro" id="IPR046350">
    <property type="entry name" value="Cystatin_sf"/>
</dbReference>
<evidence type="ECO:0000313" key="3">
    <source>
        <dbReference type="Proteomes" id="UP001652621"/>
    </source>
</evidence>
<dbReference type="Pfam" id="PF00031">
    <property type="entry name" value="Cystatin"/>
    <property type="match status" value="1"/>
</dbReference>
<sequence>MTNELVPVLEGDLIFMADDSVPVLGGSRPVSNFEEIEKTLNNSLSKLAAGDGPNYKLVKIYSGEVQVVSGLSTRIEADLMDENGTTKRFKVCIWSQPWLKNGVQVTFECDGEPTVVKSHDP</sequence>
<gene>
    <name evidence="2" type="primary">101894330</name>
    <name evidence="4" type="synonym">LOC101894330</name>
    <name evidence="5" type="synonym">LOC131807154</name>
</gene>
<dbReference type="GO" id="GO:0004869">
    <property type="term" value="F:cysteine-type endopeptidase inhibitor activity"/>
    <property type="evidence" value="ECO:0007669"/>
    <property type="project" value="InterPro"/>
</dbReference>
<dbReference type="Gene3D" id="3.10.450.10">
    <property type="match status" value="1"/>
</dbReference>
<dbReference type="OrthoDB" id="1908104at2759"/>
<dbReference type="InterPro" id="IPR000010">
    <property type="entry name" value="Cystatin_dom"/>
</dbReference>
<dbReference type="eggNOG" id="ENOG502SC50">
    <property type="taxonomic scope" value="Eukaryota"/>
</dbReference>
<evidence type="ECO:0000313" key="4">
    <source>
        <dbReference type="RefSeq" id="XP_011292244.1"/>
    </source>
</evidence>
<evidence type="ECO:0000259" key="1">
    <source>
        <dbReference type="SMART" id="SM00043"/>
    </source>
</evidence>
<dbReference type="RefSeq" id="XP_011292244.1">
    <property type="nucleotide sequence ID" value="XM_011293942.2"/>
</dbReference>
<dbReference type="Proteomes" id="UP001652621">
    <property type="component" value="Unplaced"/>
</dbReference>
<proteinExistence type="predicted"/>
<reference evidence="2" key="1">
    <citation type="submission" date="2020-05" db="UniProtKB">
        <authorList>
            <consortium name="EnsemblMetazoa"/>
        </authorList>
    </citation>
    <scope>IDENTIFICATION</scope>
    <source>
        <strain evidence="2">Aabys</strain>
    </source>
</reference>
<dbReference type="RefSeq" id="XP_058988160.1">
    <property type="nucleotide sequence ID" value="XM_059132177.1"/>
</dbReference>
<protein>
    <submittedName>
        <fullName evidence="4">Sarcocystatin-A isoform X1</fullName>
    </submittedName>
    <submittedName>
        <fullName evidence="5">Sarcocystatin-A-like isoform X1</fullName>
    </submittedName>
</protein>
<evidence type="ECO:0000313" key="5">
    <source>
        <dbReference type="RefSeq" id="XP_058988160.1"/>
    </source>
</evidence>
<dbReference type="VEuPathDB" id="VectorBase:MDOMA2_011105"/>
<organism evidence="2">
    <name type="scientific">Musca domestica</name>
    <name type="common">House fly</name>
    <dbReference type="NCBI Taxonomy" id="7370"/>
    <lineage>
        <taxon>Eukaryota</taxon>
        <taxon>Metazoa</taxon>
        <taxon>Ecdysozoa</taxon>
        <taxon>Arthropoda</taxon>
        <taxon>Hexapoda</taxon>
        <taxon>Insecta</taxon>
        <taxon>Pterygota</taxon>
        <taxon>Neoptera</taxon>
        <taxon>Endopterygota</taxon>
        <taxon>Diptera</taxon>
        <taxon>Brachycera</taxon>
        <taxon>Muscomorpha</taxon>
        <taxon>Muscoidea</taxon>
        <taxon>Muscidae</taxon>
        <taxon>Musca</taxon>
    </lineage>
</organism>
<reference evidence="4" key="2">
    <citation type="submission" date="2025-04" db="UniProtKB">
        <authorList>
            <consortium name="RefSeq"/>
        </authorList>
    </citation>
    <scope>IDENTIFICATION</scope>
    <source>
        <strain evidence="4 5">Aabys</strain>
        <tissue evidence="5">Whole body</tissue>
    </source>
</reference>
<dbReference type="EnsemblMetazoa" id="MDOA000399-RB">
    <property type="protein sequence ID" value="MDOA000399-PB"/>
    <property type="gene ID" value="MDOA000399"/>
</dbReference>
<name>A0A1I8M1W5_MUSDO</name>
<feature type="domain" description="Cystatin" evidence="1">
    <location>
        <begin position="22"/>
        <end position="110"/>
    </location>
</feature>
<dbReference type="GeneID" id="101894330"/>